<sequence>MDQTKNKAEPKKSVVAVTDDQHKKSVTAVSDQHKKSIVGDQHKKSVVAIGSEHHKKSVVTMHGRQSRASKISYTEGHGRSKSRAVSRISMGSVNYAGRHSLAWRSGRGGFKEPKYQNSYRLEPYMPFRIEVADKILAQIMTESLKNAEYDVDLTVELSRNIAADVRDKLYRTAYDRVKYVVWIAIMQNSEQSFVTKFGRLWDPTRDHYSVFVFENKTLYAAGLAMAIYYE</sequence>
<protein>
    <submittedName>
        <fullName evidence="1">Uncharacterized protein</fullName>
    </submittedName>
</protein>
<name>A0ACC2NAS4_9HYME</name>
<organism evidence="1 2">
    <name type="scientific">Eretmocerus hayati</name>
    <dbReference type="NCBI Taxonomy" id="131215"/>
    <lineage>
        <taxon>Eukaryota</taxon>
        <taxon>Metazoa</taxon>
        <taxon>Ecdysozoa</taxon>
        <taxon>Arthropoda</taxon>
        <taxon>Hexapoda</taxon>
        <taxon>Insecta</taxon>
        <taxon>Pterygota</taxon>
        <taxon>Neoptera</taxon>
        <taxon>Endopterygota</taxon>
        <taxon>Hymenoptera</taxon>
        <taxon>Apocrita</taxon>
        <taxon>Proctotrupomorpha</taxon>
        <taxon>Chalcidoidea</taxon>
        <taxon>Aphelinidae</taxon>
        <taxon>Aphelininae</taxon>
        <taxon>Eretmocerus</taxon>
    </lineage>
</organism>
<proteinExistence type="predicted"/>
<dbReference type="EMBL" id="CM056744">
    <property type="protein sequence ID" value="KAJ8667437.1"/>
    <property type="molecule type" value="Genomic_DNA"/>
</dbReference>
<keyword evidence="2" id="KW-1185">Reference proteome</keyword>
<comment type="caution">
    <text evidence="1">The sequence shown here is derived from an EMBL/GenBank/DDBJ whole genome shotgun (WGS) entry which is preliminary data.</text>
</comment>
<gene>
    <name evidence="1" type="ORF">QAD02_009100</name>
</gene>
<evidence type="ECO:0000313" key="1">
    <source>
        <dbReference type="EMBL" id="KAJ8667437.1"/>
    </source>
</evidence>
<accession>A0ACC2NAS4</accession>
<dbReference type="Proteomes" id="UP001239111">
    <property type="component" value="Chromosome 4"/>
</dbReference>
<reference evidence="1" key="1">
    <citation type="submission" date="2023-04" db="EMBL/GenBank/DDBJ databases">
        <title>A chromosome-level genome assembly of the parasitoid wasp Eretmocerus hayati.</title>
        <authorList>
            <person name="Zhong Y."/>
            <person name="Liu S."/>
            <person name="Liu Y."/>
        </authorList>
    </citation>
    <scope>NUCLEOTIDE SEQUENCE</scope>
    <source>
        <strain evidence="1">ZJU_SS_LIU_2023</strain>
    </source>
</reference>
<evidence type="ECO:0000313" key="2">
    <source>
        <dbReference type="Proteomes" id="UP001239111"/>
    </source>
</evidence>